<protein>
    <recommendedName>
        <fullName evidence="8">Permease IIC component</fullName>
    </recommendedName>
</protein>
<comment type="subcellular location">
    <subcellularLocation>
        <location evidence="1">Cell membrane</location>
        <topology evidence="1">Multi-pass membrane protein</topology>
    </subcellularLocation>
</comment>
<dbReference type="GO" id="GO:0009401">
    <property type="term" value="P:phosphoenolpyruvate-dependent sugar phosphotransferase system"/>
    <property type="evidence" value="ECO:0007669"/>
    <property type="project" value="InterPro"/>
</dbReference>
<dbReference type="AlphaFoldDB" id="A0A1T4PXW8"/>
<name>A0A1T4PXW8_9FIRM</name>
<dbReference type="InterPro" id="IPR051088">
    <property type="entry name" value="PTS_Sugar-EIIC/EIIB"/>
</dbReference>
<dbReference type="GO" id="GO:0005886">
    <property type="term" value="C:plasma membrane"/>
    <property type="evidence" value="ECO:0007669"/>
    <property type="project" value="UniProtKB-SubCell"/>
</dbReference>
<dbReference type="PIRSF" id="PIRSF006351">
    <property type="entry name" value="PTS_EIIC-Cellobiose"/>
    <property type="match status" value="1"/>
</dbReference>
<feature type="transmembrane region" description="Helical" evidence="9">
    <location>
        <begin position="290"/>
        <end position="315"/>
    </location>
</feature>
<feature type="transmembrane region" description="Helical" evidence="9">
    <location>
        <begin position="383"/>
        <end position="400"/>
    </location>
</feature>
<evidence type="ECO:0000256" key="5">
    <source>
        <dbReference type="ARBA" id="ARBA00022692"/>
    </source>
</evidence>
<dbReference type="PROSITE" id="PS51105">
    <property type="entry name" value="PTS_EIIC_TYPE_3"/>
    <property type="match status" value="1"/>
</dbReference>
<evidence type="ECO:0000313" key="11">
    <source>
        <dbReference type="EMBL" id="SJZ96333.1"/>
    </source>
</evidence>
<dbReference type="NCBIfam" id="TIGR00410">
    <property type="entry name" value="lacE"/>
    <property type="match status" value="1"/>
</dbReference>
<evidence type="ECO:0000256" key="9">
    <source>
        <dbReference type="SAM" id="Phobius"/>
    </source>
</evidence>
<feature type="domain" description="PTS EIIC type-3" evidence="10">
    <location>
        <begin position="10"/>
        <end position="419"/>
    </location>
</feature>
<keyword evidence="4 8" id="KW-0762">Sugar transport</keyword>
<feature type="transmembrane region" description="Helical" evidence="9">
    <location>
        <begin position="74"/>
        <end position="95"/>
    </location>
</feature>
<evidence type="ECO:0000256" key="1">
    <source>
        <dbReference type="ARBA" id="ARBA00004651"/>
    </source>
</evidence>
<evidence type="ECO:0000256" key="6">
    <source>
        <dbReference type="ARBA" id="ARBA00022989"/>
    </source>
</evidence>
<evidence type="ECO:0000256" key="4">
    <source>
        <dbReference type="ARBA" id="ARBA00022597"/>
    </source>
</evidence>
<feature type="transmembrane region" description="Helical" evidence="9">
    <location>
        <begin position="265"/>
        <end position="284"/>
    </location>
</feature>
<feature type="transmembrane region" description="Helical" evidence="9">
    <location>
        <begin position="184"/>
        <end position="210"/>
    </location>
</feature>
<dbReference type="InterPro" id="IPR004501">
    <property type="entry name" value="PTS_EIIC_3"/>
</dbReference>
<feature type="transmembrane region" description="Helical" evidence="9">
    <location>
        <begin position="406"/>
        <end position="423"/>
    </location>
</feature>
<keyword evidence="3 8" id="KW-1003">Cell membrane</keyword>
<reference evidence="12" key="1">
    <citation type="submission" date="2017-02" db="EMBL/GenBank/DDBJ databases">
        <authorList>
            <person name="Varghese N."/>
            <person name="Submissions S."/>
        </authorList>
    </citation>
    <scope>NUCLEOTIDE SEQUENCE [LARGE SCALE GENOMIC DNA]</scope>
    <source>
        <strain evidence="12">ATCC 25662</strain>
    </source>
</reference>
<dbReference type="Pfam" id="PF02378">
    <property type="entry name" value="PTS_EIIC"/>
    <property type="match status" value="1"/>
</dbReference>
<dbReference type="OrthoDB" id="1550290at2"/>
<feature type="transmembrane region" description="Helical" evidence="9">
    <location>
        <begin position="107"/>
        <end position="125"/>
    </location>
</feature>
<comment type="function">
    <text evidence="8">The phosphoenolpyruvate-dependent sugar phosphotransferase system (PTS), a major carbohydrate active -transport system, catalyzes the phosphorylation of incoming sugar substrates concomitant with their translocation across the cell membrane.</text>
</comment>
<feature type="transmembrane region" description="Helical" evidence="9">
    <location>
        <begin position="230"/>
        <end position="253"/>
    </location>
</feature>
<sequence>MSKSKFGQKFEDGLMVIAEKVDSNKYLGAIKDGFTAFMPFIIVGSFATLFNTLICSTKTGLAAFIPWLVNLKPAFDAINFATLSCMALPIVFLIAMELARKNKIPEYITGVIALASFVIVVPQYVEVIVNEVTGTAAGLPGAAIGAQGLFIGMFLTIIVVEIFSKLMKIEKIKIKMPPSVPGQIATSFNTLIPIMITLLIVSIGGTLFHIATGSYLNQWIYTVVQAPLEAVFQSPVGAIALFMIAQVFWFLGIHGNMVITPIRNPLIASALAANIASAAAGTIPNQPITYGSLVSFIVVGGAGIVISLLFAIFIFSKRDDHRMIAKLGIGPALFGISEPVVYGLPLVLNMTFAIPFILAAGVATGSVLFFTSIGFLPCNIVDVPFGFPIIINAFIGHGWQGVVVQLFILIACTALYAPFVILANKQYAKEQEEIKAQQALEAKENGVQEA</sequence>
<keyword evidence="6 9" id="KW-1133">Transmembrane helix</keyword>
<evidence type="ECO:0000256" key="2">
    <source>
        <dbReference type="ARBA" id="ARBA00022448"/>
    </source>
</evidence>
<dbReference type="EMBL" id="FUWY01000007">
    <property type="protein sequence ID" value="SJZ96333.1"/>
    <property type="molecule type" value="Genomic_DNA"/>
</dbReference>
<dbReference type="PANTHER" id="PTHR33989:SF4">
    <property type="entry name" value="PTS SYSTEM N,N'-DIACETYLCHITOBIOSE-SPECIFIC EIIC COMPONENT"/>
    <property type="match status" value="1"/>
</dbReference>
<proteinExistence type="predicted"/>
<keyword evidence="7 8" id="KW-0472">Membrane</keyword>
<dbReference type="PANTHER" id="PTHR33989">
    <property type="match status" value="1"/>
</dbReference>
<gene>
    <name evidence="11" type="ORF">SAMN02745191_2246</name>
</gene>
<evidence type="ECO:0000256" key="3">
    <source>
        <dbReference type="ARBA" id="ARBA00022475"/>
    </source>
</evidence>
<feature type="transmembrane region" description="Helical" evidence="9">
    <location>
        <begin position="327"/>
        <end position="348"/>
    </location>
</feature>
<dbReference type="STRING" id="118967.SAMN02745191_2246"/>
<dbReference type="Proteomes" id="UP000243297">
    <property type="component" value="Unassembled WGS sequence"/>
</dbReference>
<dbReference type="InterPro" id="IPR004796">
    <property type="entry name" value="PTS_IIC_cello"/>
</dbReference>
<evidence type="ECO:0000259" key="10">
    <source>
        <dbReference type="PROSITE" id="PS51105"/>
    </source>
</evidence>
<feature type="transmembrane region" description="Helical" evidence="9">
    <location>
        <begin position="137"/>
        <end position="163"/>
    </location>
</feature>
<evidence type="ECO:0000256" key="8">
    <source>
        <dbReference type="PIRNR" id="PIRNR006351"/>
    </source>
</evidence>
<keyword evidence="2 8" id="KW-0813">Transport</keyword>
<accession>A0A1T4PXW8</accession>
<keyword evidence="5 9" id="KW-0812">Transmembrane</keyword>
<keyword evidence="12" id="KW-1185">Reference proteome</keyword>
<organism evidence="11 12">
    <name type="scientific">Anaerorhabdus furcosa</name>
    <dbReference type="NCBI Taxonomy" id="118967"/>
    <lineage>
        <taxon>Bacteria</taxon>
        <taxon>Bacillati</taxon>
        <taxon>Bacillota</taxon>
        <taxon>Erysipelotrichia</taxon>
        <taxon>Erysipelotrichales</taxon>
        <taxon>Erysipelotrichaceae</taxon>
        <taxon>Anaerorhabdus</taxon>
    </lineage>
</organism>
<feature type="transmembrane region" description="Helical" evidence="9">
    <location>
        <begin position="354"/>
        <end position="376"/>
    </location>
</feature>
<dbReference type="RefSeq" id="WP_078712635.1">
    <property type="nucleotide sequence ID" value="NZ_FUWY01000007.1"/>
</dbReference>
<evidence type="ECO:0000313" key="12">
    <source>
        <dbReference type="Proteomes" id="UP000243297"/>
    </source>
</evidence>
<dbReference type="GO" id="GO:0008982">
    <property type="term" value="F:protein-N(PI)-phosphohistidine-sugar phosphotransferase activity"/>
    <property type="evidence" value="ECO:0007669"/>
    <property type="project" value="UniProtKB-UniRule"/>
</dbReference>
<feature type="transmembrane region" description="Helical" evidence="9">
    <location>
        <begin position="34"/>
        <end position="54"/>
    </location>
</feature>
<evidence type="ECO:0000256" key="7">
    <source>
        <dbReference type="ARBA" id="ARBA00023136"/>
    </source>
</evidence>
<dbReference type="InterPro" id="IPR003352">
    <property type="entry name" value="PTS_EIIC"/>
</dbReference>